<comment type="caution">
    <text evidence="2">The sequence shown here is derived from an EMBL/GenBank/DDBJ whole genome shotgun (WGS) entry which is preliminary data.</text>
</comment>
<dbReference type="AlphaFoldDB" id="A0A9Q1HAL5"/>
<sequence length="169" mass="19099">MDRQNQGAHGQEGAGGQGPAPNRQQGAGGQQPAELQNFRTWLDENNQNNGIVGYLAYVFEVLVRARMFVKEPQEITMLRDQFNNPGEQLLEINLGIDGIDINTAEFQAFILWYGKKYRNQDNLQLDAMPDVNGDTLLKYILFVIKCLREEAQEDANNWTVILSDILCVP</sequence>
<evidence type="ECO:0000256" key="1">
    <source>
        <dbReference type="SAM" id="MobiDB-lite"/>
    </source>
</evidence>
<dbReference type="EMBL" id="JAIZAY010000007">
    <property type="protein sequence ID" value="KAJ8038563.1"/>
    <property type="molecule type" value="Genomic_DNA"/>
</dbReference>
<reference evidence="2" key="1">
    <citation type="submission" date="2021-10" db="EMBL/GenBank/DDBJ databases">
        <title>Tropical sea cucumber genome reveals ecological adaptation and Cuvierian tubules defense mechanism.</title>
        <authorList>
            <person name="Chen T."/>
        </authorList>
    </citation>
    <scope>NUCLEOTIDE SEQUENCE</scope>
    <source>
        <strain evidence="2">Nanhai2018</strain>
        <tissue evidence="2">Muscle</tissue>
    </source>
</reference>
<dbReference type="Proteomes" id="UP001152320">
    <property type="component" value="Chromosome 7"/>
</dbReference>
<protein>
    <submittedName>
        <fullName evidence="2">Uncharacterized protein</fullName>
    </submittedName>
</protein>
<evidence type="ECO:0000313" key="2">
    <source>
        <dbReference type="EMBL" id="KAJ8038563.1"/>
    </source>
</evidence>
<evidence type="ECO:0000313" key="3">
    <source>
        <dbReference type="Proteomes" id="UP001152320"/>
    </source>
</evidence>
<feature type="region of interest" description="Disordered" evidence="1">
    <location>
        <begin position="1"/>
        <end position="32"/>
    </location>
</feature>
<keyword evidence="3" id="KW-1185">Reference proteome</keyword>
<proteinExistence type="predicted"/>
<name>A0A9Q1HAL5_HOLLE</name>
<accession>A0A9Q1HAL5</accession>
<gene>
    <name evidence="2" type="ORF">HOLleu_16019</name>
</gene>
<organism evidence="2 3">
    <name type="scientific">Holothuria leucospilota</name>
    <name type="common">Black long sea cucumber</name>
    <name type="synonym">Mertensiothuria leucospilota</name>
    <dbReference type="NCBI Taxonomy" id="206669"/>
    <lineage>
        <taxon>Eukaryota</taxon>
        <taxon>Metazoa</taxon>
        <taxon>Echinodermata</taxon>
        <taxon>Eleutherozoa</taxon>
        <taxon>Echinozoa</taxon>
        <taxon>Holothuroidea</taxon>
        <taxon>Aspidochirotacea</taxon>
        <taxon>Aspidochirotida</taxon>
        <taxon>Holothuriidae</taxon>
        <taxon>Holothuria</taxon>
    </lineage>
</organism>